<proteinExistence type="predicted"/>
<protein>
    <submittedName>
        <fullName evidence="1">Uncharacterized protein</fullName>
    </submittedName>
</protein>
<gene>
    <name evidence="1" type="ORF">T05_12580</name>
</gene>
<dbReference type="AlphaFoldDB" id="A0A0V0U8B9"/>
<dbReference type="Proteomes" id="UP000055048">
    <property type="component" value="Unassembled WGS sequence"/>
</dbReference>
<dbReference type="EMBL" id="JYDJ01000043">
    <property type="protein sequence ID" value="KRX47408.1"/>
    <property type="molecule type" value="Genomic_DNA"/>
</dbReference>
<accession>A0A0V0U8B9</accession>
<reference evidence="1 2" key="1">
    <citation type="submission" date="2015-01" db="EMBL/GenBank/DDBJ databases">
        <title>Evolution of Trichinella species and genotypes.</title>
        <authorList>
            <person name="Korhonen P.K."/>
            <person name="Edoardo P."/>
            <person name="Giuseppe L.R."/>
            <person name="Gasser R.B."/>
        </authorList>
    </citation>
    <scope>NUCLEOTIDE SEQUENCE [LARGE SCALE GENOMIC DNA]</scope>
    <source>
        <strain evidence="1">ISS417</strain>
    </source>
</reference>
<sequence length="62" mass="7201">MTFINDNRLFNLCSKGERESIICRIDQVTNCDCLLDQQQLWTLVKRSELILHRQAGVAECFA</sequence>
<comment type="caution">
    <text evidence="1">The sequence shown here is derived from an EMBL/GenBank/DDBJ whole genome shotgun (WGS) entry which is preliminary data.</text>
</comment>
<name>A0A0V0U8B9_9BILA</name>
<organism evidence="1 2">
    <name type="scientific">Trichinella murrelli</name>
    <dbReference type="NCBI Taxonomy" id="144512"/>
    <lineage>
        <taxon>Eukaryota</taxon>
        <taxon>Metazoa</taxon>
        <taxon>Ecdysozoa</taxon>
        <taxon>Nematoda</taxon>
        <taxon>Enoplea</taxon>
        <taxon>Dorylaimia</taxon>
        <taxon>Trichinellida</taxon>
        <taxon>Trichinellidae</taxon>
        <taxon>Trichinella</taxon>
    </lineage>
</organism>
<keyword evidence="2" id="KW-1185">Reference proteome</keyword>
<evidence type="ECO:0000313" key="1">
    <source>
        <dbReference type="EMBL" id="KRX47408.1"/>
    </source>
</evidence>
<evidence type="ECO:0000313" key="2">
    <source>
        <dbReference type="Proteomes" id="UP000055048"/>
    </source>
</evidence>